<dbReference type="KEGG" id="ela:UCREL1_7067"/>
<dbReference type="GO" id="GO:0008061">
    <property type="term" value="F:chitin binding"/>
    <property type="evidence" value="ECO:0007669"/>
    <property type="project" value="InterPro"/>
</dbReference>
<dbReference type="GO" id="GO:0006032">
    <property type="term" value="P:chitin catabolic process"/>
    <property type="evidence" value="ECO:0007669"/>
    <property type="project" value="TreeGrafter"/>
</dbReference>
<dbReference type="PANTHER" id="PTHR11177:SF378">
    <property type="entry name" value="CHITINASE"/>
    <property type="match status" value="1"/>
</dbReference>
<dbReference type="GO" id="GO:0005576">
    <property type="term" value="C:extracellular region"/>
    <property type="evidence" value="ECO:0007669"/>
    <property type="project" value="TreeGrafter"/>
</dbReference>
<organism evidence="4 5">
    <name type="scientific">Eutypa lata (strain UCR-EL1)</name>
    <name type="common">Grapevine dieback disease fungus</name>
    <name type="synonym">Eutypa armeniacae</name>
    <dbReference type="NCBI Taxonomy" id="1287681"/>
    <lineage>
        <taxon>Eukaryota</taxon>
        <taxon>Fungi</taxon>
        <taxon>Dikarya</taxon>
        <taxon>Ascomycota</taxon>
        <taxon>Pezizomycotina</taxon>
        <taxon>Sordariomycetes</taxon>
        <taxon>Xylariomycetidae</taxon>
        <taxon>Xylariales</taxon>
        <taxon>Diatrypaceae</taxon>
        <taxon>Eutypa</taxon>
    </lineage>
</organism>
<reference evidence="5" key="1">
    <citation type="journal article" date="2013" name="Genome Announc.">
        <title>Draft genome sequence of the grapevine dieback fungus Eutypa lata UCR-EL1.</title>
        <authorList>
            <person name="Blanco-Ulate B."/>
            <person name="Rolshausen P.E."/>
            <person name="Cantu D."/>
        </authorList>
    </citation>
    <scope>NUCLEOTIDE SEQUENCE [LARGE SCALE GENOMIC DNA]</scope>
    <source>
        <strain evidence="5">UCR-EL1</strain>
    </source>
</reference>
<sequence>MYFCGQHPTIPDSSLTSPVTHVVMAFMNSNTFNRKEESSDWPLFMTVKETREQFAPGTKIMVAIGGWGDTAGFALGAATKEGRQNWARNVAAMIRDTGADGVDVDWEYPGGNGEDYKQVPNEQKAWEIEAYPLLLADIRAAIGPDKLISAAVPGIPRDMLAFTPQSLPFIMESVDFLNVMTYDLMNRRDHVTRHHAGKSLSRESIDAYIANGAKPDKLNLGFAFYTKYFRTEHQTCLGSPIGCPTLLLEDPKTGGDLGRTGGFAWADETPAEVRTSFAKALNGGQYDDVAGGQYYWDADEDLWWTYESPSSIQDKFSLVRDIALGGVFAWELGGDGPEYTRLAAVNAAVKSSRDKKDEL</sequence>
<evidence type="ECO:0000256" key="1">
    <source>
        <dbReference type="ARBA" id="ARBA00008682"/>
    </source>
</evidence>
<protein>
    <recommendedName>
        <fullName evidence="2">chitinase</fullName>
        <ecNumber evidence="2">3.2.1.14</ecNumber>
    </recommendedName>
</protein>
<keyword evidence="5" id="KW-1185">Reference proteome</keyword>
<comment type="similarity">
    <text evidence="1">Belongs to the glycosyl hydrolase 18 family. Chitinase class V subfamily.</text>
</comment>
<dbReference type="Gene3D" id="3.10.50.10">
    <property type="match status" value="1"/>
</dbReference>
<dbReference type="InterPro" id="IPR017853">
    <property type="entry name" value="GH"/>
</dbReference>
<dbReference type="eggNOG" id="KOG2806">
    <property type="taxonomic scope" value="Eukaryota"/>
</dbReference>
<name>M7SND3_EUTLA</name>
<dbReference type="PROSITE" id="PS51910">
    <property type="entry name" value="GH18_2"/>
    <property type="match status" value="1"/>
</dbReference>
<proteinExistence type="inferred from homology"/>
<evidence type="ECO:0000313" key="5">
    <source>
        <dbReference type="Proteomes" id="UP000012174"/>
    </source>
</evidence>
<feature type="domain" description="GH18" evidence="3">
    <location>
        <begin position="1"/>
        <end position="352"/>
    </location>
</feature>
<dbReference type="EMBL" id="KB706750">
    <property type="protein sequence ID" value="EMR65953.1"/>
    <property type="molecule type" value="Genomic_DNA"/>
</dbReference>
<evidence type="ECO:0000259" key="3">
    <source>
        <dbReference type="PROSITE" id="PS51910"/>
    </source>
</evidence>
<dbReference type="OMA" id="VMTYDMM"/>
<dbReference type="InterPro" id="IPR050314">
    <property type="entry name" value="Glycosyl_Hydrlase_18"/>
</dbReference>
<dbReference type="InterPro" id="IPR001223">
    <property type="entry name" value="Glyco_hydro18_cat"/>
</dbReference>
<dbReference type="EC" id="3.2.1.14" evidence="2"/>
<dbReference type="FunFam" id="3.20.20.80:FF:000159">
    <property type="entry name" value="Class V chitinase, putative"/>
    <property type="match status" value="1"/>
</dbReference>
<dbReference type="Gene3D" id="3.20.20.80">
    <property type="entry name" value="Glycosidases"/>
    <property type="match status" value="1"/>
</dbReference>
<gene>
    <name evidence="4" type="ORF">UCREL1_7067</name>
</gene>
<dbReference type="AlphaFoldDB" id="M7SND3"/>
<dbReference type="SUPFAM" id="SSF51445">
    <property type="entry name" value="(Trans)glycosidases"/>
    <property type="match status" value="1"/>
</dbReference>
<dbReference type="HOGENOM" id="CLU_031465_2_0_1"/>
<dbReference type="InterPro" id="IPR011583">
    <property type="entry name" value="Chitinase_II/V-like_cat"/>
</dbReference>
<dbReference type="Proteomes" id="UP000012174">
    <property type="component" value="Unassembled WGS sequence"/>
</dbReference>
<accession>M7SND3</accession>
<evidence type="ECO:0000313" key="4">
    <source>
        <dbReference type="EMBL" id="EMR65953.1"/>
    </source>
</evidence>
<dbReference type="STRING" id="1287681.M7SND3"/>
<dbReference type="PANTHER" id="PTHR11177">
    <property type="entry name" value="CHITINASE"/>
    <property type="match status" value="1"/>
</dbReference>
<evidence type="ECO:0000256" key="2">
    <source>
        <dbReference type="ARBA" id="ARBA00012729"/>
    </source>
</evidence>
<dbReference type="SMART" id="SM00636">
    <property type="entry name" value="Glyco_18"/>
    <property type="match status" value="1"/>
</dbReference>
<dbReference type="GO" id="GO:0008843">
    <property type="term" value="F:endochitinase activity"/>
    <property type="evidence" value="ECO:0007669"/>
    <property type="project" value="UniProtKB-EC"/>
</dbReference>
<dbReference type="Pfam" id="PF00704">
    <property type="entry name" value="Glyco_hydro_18"/>
    <property type="match status" value="1"/>
</dbReference>
<dbReference type="OrthoDB" id="73875at2759"/>
<dbReference type="GO" id="GO:0005975">
    <property type="term" value="P:carbohydrate metabolic process"/>
    <property type="evidence" value="ECO:0007669"/>
    <property type="project" value="InterPro"/>
</dbReference>
<dbReference type="InterPro" id="IPR029070">
    <property type="entry name" value="Chitinase_insertion_sf"/>
</dbReference>